<keyword evidence="4" id="KW-0158">Chromosome</keyword>
<dbReference type="InterPro" id="IPR046426">
    <property type="entry name" value="DAXX_histone-bd_sf"/>
</dbReference>
<dbReference type="GeneID" id="106126813"/>
<accession>A0AAJ7EJW9</accession>
<keyword evidence="7 10" id="KW-0175">Coiled coil</keyword>
<gene>
    <name evidence="13" type="primary">LOC106126813</name>
</gene>
<dbReference type="Proteomes" id="UP000694872">
    <property type="component" value="Unplaced"/>
</dbReference>
<dbReference type="Gene3D" id="1.10.8.810">
    <property type="entry name" value="Daxx helical bundle domain"/>
    <property type="match status" value="1"/>
</dbReference>
<evidence type="ECO:0000256" key="7">
    <source>
        <dbReference type="ARBA" id="ARBA00023054"/>
    </source>
</evidence>
<evidence type="ECO:0000256" key="2">
    <source>
        <dbReference type="ARBA" id="ARBA00004286"/>
    </source>
</evidence>
<dbReference type="GO" id="GO:0005634">
    <property type="term" value="C:nucleus"/>
    <property type="evidence" value="ECO:0007669"/>
    <property type="project" value="UniProtKB-SubCell"/>
</dbReference>
<comment type="subcellular location">
    <subcellularLocation>
        <location evidence="2">Chromosome</location>
    </subcellularLocation>
    <subcellularLocation>
        <location evidence="3">Cytoplasm</location>
    </subcellularLocation>
    <subcellularLocation>
        <location evidence="1">Nucleus</location>
    </subcellularLocation>
</comment>
<proteinExistence type="predicted"/>
<dbReference type="GO" id="GO:0006915">
    <property type="term" value="P:apoptotic process"/>
    <property type="evidence" value="ECO:0007669"/>
    <property type="project" value="UniProtKB-KW"/>
</dbReference>
<reference evidence="13" key="1">
    <citation type="submission" date="2025-08" db="UniProtKB">
        <authorList>
            <consortium name="RefSeq"/>
        </authorList>
    </citation>
    <scope>IDENTIFICATION</scope>
</reference>
<dbReference type="InterPro" id="IPR046378">
    <property type="entry name" value="DAXX_histone-bd"/>
</dbReference>
<evidence type="ECO:0000256" key="3">
    <source>
        <dbReference type="ARBA" id="ARBA00004496"/>
    </source>
</evidence>
<evidence type="ECO:0000256" key="5">
    <source>
        <dbReference type="ARBA" id="ARBA00022490"/>
    </source>
</evidence>
<dbReference type="AlphaFoldDB" id="A0AAJ7EJW9"/>
<evidence type="ECO:0000256" key="11">
    <source>
        <dbReference type="SAM" id="MobiDB-lite"/>
    </source>
</evidence>
<protein>
    <submittedName>
        <fullName evidence="13">Death domain-associated protein 6-like</fullName>
    </submittedName>
</protein>
<evidence type="ECO:0000313" key="13">
    <source>
        <dbReference type="RefSeq" id="XP_013180137.1"/>
    </source>
</evidence>
<dbReference type="GO" id="GO:0005694">
    <property type="term" value="C:chromosome"/>
    <property type="evidence" value="ECO:0007669"/>
    <property type="project" value="UniProtKB-SubCell"/>
</dbReference>
<dbReference type="Gene3D" id="1.20.58.2170">
    <property type="match status" value="1"/>
</dbReference>
<keyword evidence="8" id="KW-0143">Chaperone</keyword>
<dbReference type="GO" id="GO:0006355">
    <property type="term" value="P:regulation of DNA-templated transcription"/>
    <property type="evidence" value="ECO:0007669"/>
    <property type="project" value="UniProtKB-ARBA"/>
</dbReference>
<evidence type="ECO:0000259" key="12">
    <source>
        <dbReference type="Pfam" id="PF20920"/>
    </source>
</evidence>
<evidence type="ECO:0000256" key="6">
    <source>
        <dbReference type="ARBA" id="ARBA00022703"/>
    </source>
</evidence>
<evidence type="ECO:0000256" key="8">
    <source>
        <dbReference type="ARBA" id="ARBA00023186"/>
    </source>
</evidence>
<dbReference type="InterPro" id="IPR038298">
    <property type="entry name" value="Daxx_N_sf"/>
</dbReference>
<feature type="coiled-coil region" evidence="10">
    <location>
        <begin position="237"/>
        <end position="264"/>
    </location>
</feature>
<dbReference type="Pfam" id="PF20920">
    <property type="entry name" value="DAXX_hist_bd"/>
    <property type="match status" value="1"/>
</dbReference>
<sequence length="520" mass="59983">MSNGEVIDLDDSQSDEVILLDDDEEEQKLFKENELLSVLYQTCLNKADTNEMMSLFKRLIIPAYKNMDESYSKSIKFNKVLRNTIQLFKNDPIHRYSHIKGFYEILKLHKFRKKVPFETLATNLKGKETEESSKRKTDNVHNNNKKAKTNINLENYEPPVVIVDEDGVLNDDGVNINDANKIETRSVDCLRTSKPMLSNSTNLVMSENIDVIENNDPNVLNVNHENTLLIPNREVCFSSEEVEVQKLERLMAKCRKKIVELEKREVLNDKVTSPYILSEKYKITLVDLYKRWCELMGTEHIKSKKITLKVQEGHLPGPVRRLEAFLNNNIGRDGCPMFPDFNDVVECVLVSNREDGLSWNKSRVMNEATALFTQCGRALQKRRQKQEWYHLMSLVDQEQCVKDPADNDPELEARLQENKRQANIKETKILNKFSLMQDFPSKDKNNGESSVLTVNSKSNYCMDDENATDVPKNIVKVEVKQETEDIAKQLEELGDNYTAVVQDIEDPFLVVEISDSSDEE</sequence>
<name>A0AAJ7EJW9_PAPXU</name>
<keyword evidence="6" id="KW-0053">Apoptosis</keyword>
<feature type="domain" description="Daxx histone-binding" evidence="12">
    <location>
        <begin position="352"/>
        <end position="434"/>
    </location>
</feature>
<keyword evidence="5" id="KW-0963">Cytoplasm</keyword>
<dbReference type="GO" id="GO:0042393">
    <property type="term" value="F:histone binding"/>
    <property type="evidence" value="ECO:0007669"/>
    <property type="project" value="InterPro"/>
</dbReference>
<dbReference type="GO" id="GO:0005737">
    <property type="term" value="C:cytoplasm"/>
    <property type="evidence" value="ECO:0007669"/>
    <property type="project" value="UniProtKB-SubCell"/>
</dbReference>
<evidence type="ECO:0000256" key="9">
    <source>
        <dbReference type="ARBA" id="ARBA00023242"/>
    </source>
</evidence>
<keyword evidence="9" id="KW-0539">Nucleus</keyword>
<feature type="compositionally biased region" description="Basic and acidic residues" evidence="11">
    <location>
        <begin position="126"/>
        <end position="139"/>
    </location>
</feature>
<feature type="region of interest" description="Disordered" evidence="11">
    <location>
        <begin position="126"/>
        <end position="147"/>
    </location>
</feature>
<evidence type="ECO:0000256" key="4">
    <source>
        <dbReference type="ARBA" id="ARBA00022454"/>
    </source>
</evidence>
<evidence type="ECO:0000256" key="1">
    <source>
        <dbReference type="ARBA" id="ARBA00004123"/>
    </source>
</evidence>
<organism evidence="13">
    <name type="scientific">Papilio xuthus</name>
    <name type="common">Asian swallowtail butterfly</name>
    <dbReference type="NCBI Taxonomy" id="66420"/>
    <lineage>
        <taxon>Eukaryota</taxon>
        <taxon>Metazoa</taxon>
        <taxon>Ecdysozoa</taxon>
        <taxon>Arthropoda</taxon>
        <taxon>Hexapoda</taxon>
        <taxon>Insecta</taxon>
        <taxon>Pterygota</taxon>
        <taxon>Neoptera</taxon>
        <taxon>Endopterygota</taxon>
        <taxon>Lepidoptera</taxon>
        <taxon>Glossata</taxon>
        <taxon>Ditrysia</taxon>
        <taxon>Papilionoidea</taxon>
        <taxon>Papilionidae</taxon>
        <taxon>Papilioninae</taxon>
        <taxon>Papilio</taxon>
    </lineage>
</organism>
<dbReference type="RefSeq" id="XP_013180137.1">
    <property type="nucleotide sequence ID" value="XM_013324683.1"/>
</dbReference>
<evidence type="ECO:0000256" key="10">
    <source>
        <dbReference type="SAM" id="Coils"/>
    </source>
</evidence>
<dbReference type="KEGG" id="pxu:106126813"/>